<accession>A0A0F9E5Q5</accession>
<proteinExistence type="predicted"/>
<feature type="non-terminal residue" evidence="1">
    <location>
        <position position="255"/>
    </location>
</feature>
<dbReference type="AlphaFoldDB" id="A0A0F9E5Q5"/>
<protein>
    <recommendedName>
        <fullName evidence="2">Peptidase S1 domain-containing protein</fullName>
    </recommendedName>
</protein>
<evidence type="ECO:0008006" key="2">
    <source>
        <dbReference type="Google" id="ProtNLM"/>
    </source>
</evidence>
<dbReference type="SUPFAM" id="SSF50494">
    <property type="entry name" value="Trypsin-like serine proteases"/>
    <property type="match status" value="1"/>
</dbReference>
<gene>
    <name evidence="1" type="ORF">LCGC14_2116130</name>
</gene>
<name>A0A0F9E5Q5_9ZZZZ</name>
<sequence>MPNRSESVGILQKHLVPICAVFDKDRKNAVYVATSFVVSIENQWFLVTAGHVAEKITGYLTDASFQLRRAFLYDSGGLKAKYNDPIPFGLTPESFFIIGNQSTLDYAVIYVEDYYRRLLEKNGIEPLNEQFWRFQPEYPEFYMLLGIPNQLISVEWNNDAKNTASSLEITATLYPVTHSPVRPSELKETKYPRWYGYISSDIDIEGVSGGPIFAFKRNAQNEPRYWLVGIQSTWHPSTKAIAACPAIKLCKYMAD</sequence>
<dbReference type="EMBL" id="LAZR01026249">
    <property type="protein sequence ID" value="KKL69319.1"/>
    <property type="molecule type" value="Genomic_DNA"/>
</dbReference>
<organism evidence="1">
    <name type="scientific">marine sediment metagenome</name>
    <dbReference type="NCBI Taxonomy" id="412755"/>
    <lineage>
        <taxon>unclassified sequences</taxon>
        <taxon>metagenomes</taxon>
        <taxon>ecological metagenomes</taxon>
    </lineage>
</organism>
<reference evidence="1" key="1">
    <citation type="journal article" date="2015" name="Nature">
        <title>Complex archaea that bridge the gap between prokaryotes and eukaryotes.</title>
        <authorList>
            <person name="Spang A."/>
            <person name="Saw J.H."/>
            <person name="Jorgensen S.L."/>
            <person name="Zaremba-Niedzwiedzka K."/>
            <person name="Martijn J."/>
            <person name="Lind A.E."/>
            <person name="van Eijk R."/>
            <person name="Schleper C."/>
            <person name="Guy L."/>
            <person name="Ettema T.J."/>
        </authorList>
    </citation>
    <scope>NUCLEOTIDE SEQUENCE</scope>
</reference>
<comment type="caution">
    <text evidence="1">The sequence shown here is derived from an EMBL/GenBank/DDBJ whole genome shotgun (WGS) entry which is preliminary data.</text>
</comment>
<dbReference type="InterPro" id="IPR009003">
    <property type="entry name" value="Peptidase_S1_PA"/>
</dbReference>
<evidence type="ECO:0000313" key="1">
    <source>
        <dbReference type="EMBL" id="KKL69319.1"/>
    </source>
</evidence>